<proteinExistence type="predicted"/>
<feature type="compositionally biased region" description="Low complexity" evidence="1">
    <location>
        <begin position="9"/>
        <end position="21"/>
    </location>
</feature>
<keyword evidence="3" id="KW-1185">Reference proteome</keyword>
<evidence type="ECO:0000313" key="3">
    <source>
        <dbReference type="Proteomes" id="UP000799291"/>
    </source>
</evidence>
<dbReference type="EMBL" id="MU005575">
    <property type="protein sequence ID" value="KAF2687418.1"/>
    <property type="molecule type" value="Genomic_DNA"/>
</dbReference>
<sequence>MAAATTKTASPKGKASGAGVKKAGRPKGSGKKTGARNAMVAMQAFFKEQRPKYKDLDFKEQQKALGADWKKSSKNPKNAA</sequence>
<dbReference type="Proteomes" id="UP000799291">
    <property type="component" value="Unassembled WGS sequence"/>
</dbReference>
<evidence type="ECO:0000313" key="2">
    <source>
        <dbReference type="EMBL" id="KAF2687418.1"/>
    </source>
</evidence>
<dbReference type="AlphaFoldDB" id="A0A6G1JAI0"/>
<evidence type="ECO:0008006" key="4">
    <source>
        <dbReference type="Google" id="ProtNLM"/>
    </source>
</evidence>
<protein>
    <recommendedName>
        <fullName evidence="4">HMG box domain-containing protein</fullName>
    </recommendedName>
</protein>
<dbReference type="OrthoDB" id="3940486at2759"/>
<feature type="compositionally biased region" description="Basic residues" evidence="1">
    <location>
        <begin position="22"/>
        <end position="34"/>
    </location>
</feature>
<feature type="region of interest" description="Disordered" evidence="1">
    <location>
        <begin position="1"/>
        <end position="36"/>
    </location>
</feature>
<reference evidence="2" key="1">
    <citation type="journal article" date="2020" name="Stud. Mycol.">
        <title>101 Dothideomycetes genomes: a test case for predicting lifestyles and emergence of pathogens.</title>
        <authorList>
            <person name="Haridas S."/>
            <person name="Albert R."/>
            <person name="Binder M."/>
            <person name="Bloem J."/>
            <person name="Labutti K."/>
            <person name="Salamov A."/>
            <person name="Andreopoulos B."/>
            <person name="Baker S."/>
            <person name="Barry K."/>
            <person name="Bills G."/>
            <person name="Bluhm B."/>
            <person name="Cannon C."/>
            <person name="Castanera R."/>
            <person name="Culley D."/>
            <person name="Daum C."/>
            <person name="Ezra D."/>
            <person name="Gonzalez J."/>
            <person name="Henrissat B."/>
            <person name="Kuo A."/>
            <person name="Liang C."/>
            <person name="Lipzen A."/>
            <person name="Lutzoni F."/>
            <person name="Magnuson J."/>
            <person name="Mondo S."/>
            <person name="Nolan M."/>
            <person name="Ohm R."/>
            <person name="Pangilinan J."/>
            <person name="Park H.-J."/>
            <person name="Ramirez L."/>
            <person name="Alfaro M."/>
            <person name="Sun H."/>
            <person name="Tritt A."/>
            <person name="Yoshinaga Y."/>
            <person name="Zwiers L.-H."/>
            <person name="Turgeon B."/>
            <person name="Goodwin S."/>
            <person name="Spatafora J."/>
            <person name="Crous P."/>
            <person name="Grigoriev I."/>
        </authorList>
    </citation>
    <scope>NUCLEOTIDE SEQUENCE</scope>
    <source>
        <strain evidence="2">CBS 122367</strain>
    </source>
</reference>
<evidence type="ECO:0000256" key="1">
    <source>
        <dbReference type="SAM" id="MobiDB-lite"/>
    </source>
</evidence>
<dbReference type="InterPro" id="IPR036910">
    <property type="entry name" value="HMG_box_dom_sf"/>
</dbReference>
<dbReference type="SUPFAM" id="SSF47095">
    <property type="entry name" value="HMG-box"/>
    <property type="match status" value="1"/>
</dbReference>
<name>A0A6G1JAI0_9PLEO</name>
<accession>A0A6G1JAI0</accession>
<gene>
    <name evidence="2" type="ORF">K458DRAFT_415677</name>
</gene>
<dbReference type="Gene3D" id="1.10.30.10">
    <property type="entry name" value="High mobility group box domain"/>
    <property type="match status" value="1"/>
</dbReference>
<organism evidence="2 3">
    <name type="scientific">Lentithecium fluviatile CBS 122367</name>
    <dbReference type="NCBI Taxonomy" id="1168545"/>
    <lineage>
        <taxon>Eukaryota</taxon>
        <taxon>Fungi</taxon>
        <taxon>Dikarya</taxon>
        <taxon>Ascomycota</taxon>
        <taxon>Pezizomycotina</taxon>
        <taxon>Dothideomycetes</taxon>
        <taxon>Pleosporomycetidae</taxon>
        <taxon>Pleosporales</taxon>
        <taxon>Massarineae</taxon>
        <taxon>Lentitheciaceae</taxon>
        <taxon>Lentithecium</taxon>
    </lineage>
</organism>